<evidence type="ECO:0000313" key="1">
    <source>
        <dbReference type="EMBL" id="GAI02778.1"/>
    </source>
</evidence>
<dbReference type="AlphaFoldDB" id="X1K872"/>
<gene>
    <name evidence="1" type="ORF">S06H3_22805</name>
</gene>
<protein>
    <submittedName>
        <fullName evidence="1">Uncharacterized protein</fullName>
    </submittedName>
</protein>
<dbReference type="EMBL" id="BARV01012265">
    <property type="protein sequence ID" value="GAI02778.1"/>
    <property type="molecule type" value="Genomic_DNA"/>
</dbReference>
<organism evidence="1">
    <name type="scientific">marine sediment metagenome</name>
    <dbReference type="NCBI Taxonomy" id="412755"/>
    <lineage>
        <taxon>unclassified sequences</taxon>
        <taxon>metagenomes</taxon>
        <taxon>ecological metagenomes</taxon>
    </lineage>
</organism>
<sequence>MAVNNAELYNKLVKRRFFKHNRQPLEIQAGVNPSLIEKVLTQSHETIPRNNINIGFIGSLAWWQGVDILVRALEIVKK</sequence>
<reference evidence="1" key="1">
    <citation type="journal article" date="2014" name="Front. Microbiol.">
        <title>High frequency of phylogenetically diverse reductive dehalogenase-homologous genes in deep subseafloor sedimentary metagenomes.</title>
        <authorList>
            <person name="Kawai M."/>
            <person name="Futagami T."/>
            <person name="Toyoda A."/>
            <person name="Takaki Y."/>
            <person name="Nishi S."/>
            <person name="Hori S."/>
            <person name="Arai W."/>
            <person name="Tsubouchi T."/>
            <person name="Morono Y."/>
            <person name="Uchiyama I."/>
            <person name="Ito T."/>
            <person name="Fujiyama A."/>
            <person name="Inagaki F."/>
            <person name="Takami H."/>
        </authorList>
    </citation>
    <scope>NUCLEOTIDE SEQUENCE</scope>
    <source>
        <strain evidence="1">Expedition CK06-06</strain>
    </source>
</reference>
<name>X1K872_9ZZZZ</name>
<comment type="caution">
    <text evidence="1">The sequence shown here is derived from an EMBL/GenBank/DDBJ whole genome shotgun (WGS) entry which is preliminary data.</text>
</comment>
<feature type="non-terminal residue" evidence="1">
    <location>
        <position position="78"/>
    </location>
</feature>
<accession>X1K872</accession>
<proteinExistence type="predicted"/>